<dbReference type="InterPro" id="IPR039424">
    <property type="entry name" value="SBP_5"/>
</dbReference>
<proteinExistence type="predicted"/>
<dbReference type="Gene3D" id="3.10.105.10">
    <property type="entry name" value="Dipeptide-binding Protein, Domain 3"/>
    <property type="match status" value="1"/>
</dbReference>
<evidence type="ECO:0000313" key="2">
    <source>
        <dbReference type="EMBL" id="SVB38276.1"/>
    </source>
</evidence>
<sequence>QGYEMADFPAHYLKQYHPDFTSLHKLEAMAEEAGFDFWYQLWGDKRDWRNIELPRLWPWIIKDPPPTQPVVFERNPYYWKVDPEGSQLPYIDRMTFEIYDIETINLKAINGEIGMQSRHMAFTNYPLFMENRGKGGYRVLHWVSGSGGANILGINLNHKDPVLRAIVSDRRFRIALSHAIDRDALNEASFFGIGQPRQVSPPPTSEYYSLEYEQAYISYDVEKANRMLDEMGLTERDNRGIRLRPDGVPLGLSIETTAMNSRTLELIAGYWTAVGVKTRIKELARQLFYQRKAALMHDVGVWGGADEQIPTLDPRWFIPYSSESIHGIGYARWYRSSGVKGETPEGDLRRVIELYQQLEETPDDAGQIRLFSEILALNRKHLWVIGTVGGLPGMVLVKNTFKNVPEVAMSGWSFRTPGNTAVECYAIDER</sequence>
<dbReference type="GO" id="GO:1904680">
    <property type="term" value="F:peptide transmembrane transporter activity"/>
    <property type="evidence" value="ECO:0007669"/>
    <property type="project" value="TreeGrafter"/>
</dbReference>
<dbReference type="SUPFAM" id="SSF53850">
    <property type="entry name" value="Periplasmic binding protein-like II"/>
    <property type="match status" value="1"/>
</dbReference>
<dbReference type="PANTHER" id="PTHR30290">
    <property type="entry name" value="PERIPLASMIC BINDING COMPONENT OF ABC TRANSPORTER"/>
    <property type="match status" value="1"/>
</dbReference>
<dbReference type="PANTHER" id="PTHR30290:SF62">
    <property type="entry name" value="OLIGOPEPTIDE ABC TRANSPORTER, PERIPLASMIC OLIGOPEPTIDE-BINDING PROTEIN"/>
    <property type="match status" value="1"/>
</dbReference>
<dbReference type="GO" id="GO:0015833">
    <property type="term" value="P:peptide transport"/>
    <property type="evidence" value="ECO:0007669"/>
    <property type="project" value="TreeGrafter"/>
</dbReference>
<dbReference type="EMBL" id="UINC01039581">
    <property type="protein sequence ID" value="SVB38276.1"/>
    <property type="molecule type" value="Genomic_DNA"/>
</dbReference>
<protein>
    <recommendedName>
        <fullName evidence="1">Solute-binding protein family 5 domain-containing protein</fullName>
    </recommendedName>
</protein>
<evidence type="ECO:0000259" key="1">
    <source>
        <dbReference type="Pfam" id="PF00496"/>
    </source>
</evidence>
<feature type="non-terminal residue" evidence="2">
    <location>
        <position position="1"/>
    </location>
</feature>
<dbReference type="Gene3D" id="3.40.190.10">
    <property type="entry name" value="Periplasmic binding protein-like II"/>
    <property type="match status" value="1"/>
</dbReference>
<accession>A0A382DIG7</accession>
<gene>
    <name evidence="2" type="ORF">METZ01_LOCUS191130</name>
</gene>
<dbReference type="InterPro" id="IPR000914">
    <property type="entry name" value="SBP_5_dom"/>
</dbReference>
<reference evidence="2" key="1">
    <citation type="submission" date="2018-05" db="EMBL/GenBank/DDBJ databases">
        <authorList>
            <person name="Lanie J.A."/>
            <person name="Ng W.-L."/>
            <person name="Kazmierczak K.M."/>
            <person name="Andrzejewski T.M."/>
            <person name="Davidsen T.M."/>
            <person name="Wayne K.J."/>
            <person name="Tettelin H."/>
            <person name="Glass J.I."/>
            <person name="Rusch D."/>
            <person name="Podicherti R."/>
            <person name="Tsui H.-C.T."/>
            <person name="Winkler M.E."/>
        </authorList>
    </citation>
    <scope>NUCLEOTIDE SEQUENCE</scope>
</reference>
<dbReference type="Pfam" id="PF00496">
    <property type="entry name" value="SBP_bac_5"/>
    <property type="match status" value="1"/>
</dbReference>
<dbReference type="AlphaFoldDB" id="A0A382DIG7"/>
<name>A0A382DIG7_9ZZZZ</name>
<organism evidence="2">
    <name type="scientific">marine metagenome</name>
    <dbReference type="NCBI Taxonomy" id="408172"/>
    <lineage>
        <taxon>unclassified sequences</taxon>
        <taxon>metagenomes</taxon>
        <taxon>ecological metagenomes</taxon>
    </lineage>
</organism>
<feature type="domain" description="Solute-binding protein family 5" evidence="1">
    <location>
        <begin position="58"/>
        <end position="306"/>
    </location>
</feature>